<protein>
    <submittedName>
        <fullName evidence="2">Uncharacterized protein</fullName>
    </submittedName>
</protein>
<keyword evidence="1" id="KW-1133">Transmembrane helix</keyword>
<dbReference type="Proteomes" id="UP000034793">
    <property type="component" value="Unassembled WGS sequence"/>
</dbReference>
<evidence type="ECO:0000313" key="3">
    <source>
        <dbReference type="Proteomes" id="UP000034793"/>
    </source>
</evidence>
<feature type="transmembrane region" description="Helical" evidence="1">
    <location>
        <begin position="20"/>
        <end position="41"/>
    </location>
</feature>
<evidence type="ECO:0000256" key="1">
    <source>
        <dbReference type="SAM" id="Phobius"/>
    </source>
</evidence>
<accession>A0A0G0S762</accession>
<dbReference type="AlphaFoldDB" id="A0A0G0S762"/>
<name>A0A0G0S762_9BACT</name>
<keyword evidence="1" id="KW-0812">Transmembrane</keyword>
<evidence type="ECO:0000313" key="2">
    <source>
        <dbReference type="EMBL" id="KKR30580.1"/>
    </source>
</evidence>
<sequence>MDIREIKLKVPRLLKIFKKLTFAFLLLILFVFVLLVIAAPYNADLKKYRISPTPFAPKSSDGYVFSGLVQGDPQLNGAIVVSADGKTRKAYANESFTFAKSPYKNEVDWREKPKLEEEFSQIIRRSDVDAVSLGLSDGNDNFLFYRFPAIYSDQYLYNENRVVEIWKFNRSAKNASLLLSTKQYDTCSTLVYWRSENHEILTAINLPVSSETYTKGFCILDDVSGRIKTQVIIPGYTSRDYYGNLVDPEKNIIILSRYSYGPKGGYLVNLDTKSVKNIAIPNFTNFDVGEYIKDGEVLLAKPDTREYVIFNMRDESFGEIFNIPTSSEKSTISVSDVLISHDYSEIAFIEYFGRESDMCYWIFTLSDYSLKTKICNEEIQGDDFHLVGWVIPSE</sequence>
<gene>
    <name evidence="2" type="ORF">UT61_C0004G0007</name>
</gene>
<comment type="caution">
    <text evidence="2">The sequence shown here is derived from an EMBL/GenBank/DDBJ whole genome shotgun (WGS) entry which is preliminary data.</text>
</comment>
<dbReference type="EMBL" id="LBXL01000004">
    <property type="protein sequence ID" value="KKR30580.1"/>
    <property type="molecule type" value="Genomic_DNA"/>
</dbReference>
<proteinExistence type="predicted"/>
<reference evidence="2 3" key="1">
    <citation type="journal article" date="2015" name="Nature">
        <title>rRNA introns, odd ribosomes, and small enigmatic genomes across a large radiation of phyla.</title>
        <authorList>
            <person name="Brown C.T."/>
            <person name="Hug L.A."/>
            <person name="Thomas B.C."/>
            <person name="Sharon I."/>
            <person name="Castelle C.J."/>
            <person name="Singh A."/>
            <person name="Wilkins M.J."/>
            <person name="Williams K.H."/>
            <person name="Banfield J.F."/>
        </authorList>
    </citation>
    <scope>NUCLEOTIDE SEQUENCE [LARGE SCALE GENOMIC DNA]</scope>
</reference>
<keyword evidence="1" id="KW-0472">Membrane</keyword>
<organism evidence="2 3">
    <name type="scientific">Candidatus Woesebacteria bacterium GW2011_GWA1_39_8</name>
    <dbReference type="NCBI Taxonomy" id="1618552"/>
    <lineage>
        <taxon>Bacteria</taxon>
        <taxon>Candidatus Woeseibacteriota</taxon>
    </lineage>
</organism>